<dbReference type="EMBL" id="OC917333">
    <property type="protein sequence ID" value="CAD7646776.1"/>
    <property type="molecule type" value="Genomic_DNA"/>
</dbReference>
<keyword evidence="1" id="KW-0812">Transmembrane</keyword>
<dbReference type="AlphaFoldDB" id="A0A7R9QIA1"/>
<sequence>MVRVFGIGLGLFLMSILWPTAILLYMFSRRAKPPVTQSDTSDEIVEVVDRRAPDMIPKLSELNIKTVKPFIR</sequence>
<organism evidence="2">
    <name type="scientific">Oppiella nova</name>
    <dbReference type="NCBI Taxonomy" id="334625"/>
    <lineage>
        <taxon>Eukaryota</taxon>
        <taxon>Metazoa</taxon>
        <taxon>Ecdysozoa</taxon>
        <taxon>Arthropoda</taxon>
        <taxon>Chelicerata</taxon>
        <taxon>Arachnida</taxon>
        <taxon>Acari</taxon>
        <taxon>Acariformes</taxon>
        <taxon>Sarcoptiformes</taxon>
        <taxon>Oribatida</taxon>
        <taxon>Brachypylina</taxon>
        <taxon>Oppioidea</taxon>
        <taxon>Oppiidae</taxon>
        <taxon>Oppiella</taxon>
    </lineage>
</organism>
<keyword evidence="1" id="KW-1133">Transmembrane helix</keyword>
<feature type="transmembrane region" description="Helical" evidence="1">
    <location>
        <begin position="6"/>
        <end position="27"/>
    </location>
</feature>
<evidence type="ECO:0000256" key="1">
    <source>
        <dbReference type="SAM" id="Phobius"/>
    </source>
</evidence>
<evidence type="ECO:0000313" key="2">
    <source>
        <dbReference type="EMBL" id="CAD7646776.1"/>
    </source>
</evidence>
<keyword evidence="1" id="KW-0472">Membrane</keyword>
<accession>A0A7R9QIA1</accession>
<evidence type="ECO:0000313" key="3">
    <source>
        <dbReference type="Proteomes" id="UP000728032"/>
    </source>
</evidence>
<gene>
    <name evidence="2" type="ORF">ONB1V03_LOCUS5903</name>
</gene>
<proteinExistence type="predicted"/>
<protein>
    <submittedName>
        <fullName evidence="2">Uncharacterized protein</fullName>
    </submittedName>
</protein>
<dbReference type="Proteomes" id="UP000728032">
    <property type="component" value="Unassembled WGS sequence"/>
</dbReference>
<dbReference type="EMBL" id="CAJPVJ010002508">
    <property type="protein sequence ID" value="CAG2166379.1"/>
    <property type="molecule type" value="Genomic_DNA"/>
</dbReference>
<reference evidence="2" key="1">
    <citation type="submission" date="2020-11" db="EMBL/GenBank/DDBJ databases">
        <authorList>
            <person name="Tran Van P."/>
        </authorList>
    </citation>
    <scope>NUCLEOTIDE SEQUENCE</scope>
</reference>
<keyword evidence="3" id="KW-1185">Reference proteome</keyword>
<name>A0A7R9QIA1_9ACAR</name>